<protein>
    <submittedName>
        <fullName evidence="6">LysR family transcriptional regulator</fullName>
    </submittedName>
</protein>
<gene>
    <name evidence="6" type="ORF">J0B03_05300</name>
</gene>
<dbReference type="SUPFAM" id="SSF46785">
    <property type="entry name" value="Winged helix' DNA-binding domain"/>
    <property type="match status" value="1"/>
</dbReference>
<dbReference type="Pfam" id="PF03466">
    <property type="entry name" value="LysR_substrate"/>
    <property type="match status" value="1"/>
</dbReference>
<dbReference type="CDD" id="cd08414">
    <property type="entry name" value="PBP2_LTTR_aromatics_like"/>
    <property type="match status" value="1"/>
</dbReference>
<keyword evidence="4" id="KW-0804">Transcription</keyword>
<name>A0A974XP79_9FIRM</name>
<sequence>MNTMQVRCFLTAARYLNFTDSAAELFISQPALSHNISSLEDELGIKLFIRDKKNKNTRLTAAGQIMYEGLKDIQGQLDLLVKYAKQTQEGKSGFLRIGLISSNSIDERTLSILDNFQEKYPDVDLTLRRGSNSELVQWLHNQTLDIAFALKIDVENKNWLMLKRLYSVESVLILSAKHPLAKKKDLSLIDFKEETFVTLSPNESYAIHSLLKQECEKAGFTPKVIEAPDLSSQALYLESGKGIAISGINNTAVLNNLTTTLRLRELKPMELVIASNRSNNNPCIELFHSYYENREQTDESL</sequence>
<keyword evidence="3" id="KW-0238">DNA-binding</keyword>
<organism evidence="6 7">
    <name type="scientific">Alkalibacter rhizosphaerae</name>
    <dbReference type="NCBI Taxonomy" id="2815577"/>
    <lineage>
        <taxon>Bacteria</taxon>
        <taxon>Bacillati</taxon>
        <taxon>Bacillota</taxon>
        <taxon>Clostridia</taxon>
        <taxon>Eubacteriales</taxon>
        <taxon>Eubacteriaceae</taxon>
        <taxon>Alkalibacter</taxon>
    </lineage>
</organism>
<reference evidence="6" key="1">
    <citation type="submission" date="2021-03" db="EMBL/GenBank/DDBJ databases">
        <title>Alkalibacter marinus sp. nov., isolated from tidal flat sediment.</title>
        <authorList>
            <person name="Namirimu T."/>
            <person name="Yang J.-A."/>
            <person name="Yang S.-H."/>
            <person name="Kim Y.-J."/>
            <person name="Kwon K.K."/>
        </authorList>
    </citation>
    <scope>NUCLEOTIDE SEQUENCE</scope>
    <source>
        <strain evidence="6">ES005</strain>
    </source>
</reference>
<dbReference type="InterPro" id="IPR000847">
    <property type="entry name" value="LysR_HTH_N"/>
</dbReference>
<dbReference type="AlphaFoldDB" id="A0A974XP79"/>
<evidence type="ECO:0000256" key="4">
    <source>
        <dbReference type="ARBA" id="ARBA00023163"/>
    </source>
</evidence>
<dbReference type="Pfam" id="PF00126">
    <property type="entry name" value="HTH_1"/>
    <property type="match status" value="1"/>
</dbReference>
<dbReference type="PROSITE" id="PS50931">
    <property type="entry name" value="HTH_LYSR"/>
    <property type="match status" value="1"/>
</dbReference>
<evidence type="ECO:0000256" key="3">
    <source>
        <dbReference type="ARBA" id="ARBA00023125"/>
    </source>
</evidence>
<keyword evidence="7" id="KW-1185">Reference proteome</keyword>
<dbReference type="Proteomes" id="UP000663499">
    <property type="component" value="Chromosome"/>
</dbReference>
<dbReference type="PANTHER" id="PTHR30346">
    <property type="entry name" value="TRANSCRIPTIONAL DUAL REGULATOR HCAR-RELATED"/>
    <property type="match status" value="1"/>
</dbReference>
<proteinExistence type="inferred from homology"/>
<accession>A0A974XP79</accession>
<dbReference type="RefSeq" id="WP_207300814.1">
    <property type="nucleotide sequence ID" value="NZ_CP071444.1"/>
</dbReference>
<dbReference type="Gene3D" id="3.40.190.10">
    <property type="entry name" value="Periplasmic binding protein-like II"/>
    <property type="match status" value="2"/>
</dbReference>
<dbReference type="InterPro" id="IPR036390">
    <property type="entry name" value="WH_DNA-bd_sf"/>
</dbReference>
<evidence type="ECO:0000256" key="1">
    <source>
        <dbReference type="ARBA" id="ARBA00009437"/>
    </source>
</evidence>
<dbReference type="GO" id="GO:0003700">
    <property type="term" value="F:DNA-binding transcription factor activity"/>
    <property type="evidence" value="ECO:0007669"/>
    <property type="project" value="InterPro"/>
</dbReference>
<keyword evidence="2" id="KW-0805">Transcription regulation</keyword>
<feature type="domain" description="HTH lysR-type" evidence="5">
    <location>
        <begin position="1"/>
        <end position="60"/>
    </location>
</feature>
<dbReference type="InterPro" id="IPR036388">
    <property type="entry name" value="WH-like_DNA-bd_sf"/>
</dbReference>
<dbReference type="PRINTS" id="PR00039">
    <property type="entry name" value="HTHLYSR"/>
</dbReference>
<evidence type="ECO:0000256" key="2">
    <source>
        <dbReference type="ARBA" id="ARBA00023015"/>
    </source>
</evidence>
<dbReference type="Gene3D" id="1.10.10.10">
    <property type="entry name" value="Winged helix-like DNA-binding domain superfamily/Winged helix DNA-binding domain"/>
    <property type="match status" value="1"/>
</dbReference>
<dbReference type="GO" id="GO:0003677">
    <property type="term" value="F:DNA binding"/>
    <property type="evidence" value="ECO:0007669"/>
    <property type="project" value="UniProtKB-KW"/>
</dbReference>
<dbReference type="EMBL" id="CP071444">
    <property type="protein sequence ID" value="QSX09481.1"/>
    <property type="molecule type" value="Genomic_DNA"/>
</dbReference>
<evidence type="ECO:0000313" key="6">
    <source>
        <dbReference type="EMBL" id="QSX09481.1"/>
    </source>
</evidence>
<evidence type="ECO:0000259" key="5">
    <source>
        <dbReference type="PROSITE" id="PS50931"/>
    </source>
</evidence>
<evidence type="ECO:0000313" key="7">
    <source>
        <dbReference type="Proteomes" id="UP000663499"/>
    </source>
</evidence>
<dbReference type="InterPro" id="IPR005119">
    <property type="entry name" value="LysR_subst-bd"/>
</dbReference>
<comment type="similarity">
    <text evidence="1">Belongs to the LysR transcriptional regulatory family.</text>
</comment>
<dbReference type="KEGG" id="alka:J0B03_05300"/>
<dbReference type="PANTHER" id="PTHR30346:SF0">
    <property type="entry name" value="HCA OPERON TRANSCRIPTIONAL ACTIVATOR HCAR"/>
    <property type="match status" value="1"/>
</dbReference>
<dbReference type="SUPFAM" id="SSF53850">
    <property type="entry name" value="Periplasmic binding protein-like II"/>
    <property type="match status" value="1"/>
</dbReference>
<dbReference type="GO" id="GO:0032993">
    <property type="term" value="C:protein-DNA complex"/>
    <property type="evidence" value="ECO:0007669"/>
    <property type="project" value="TreeGrafter"/>
</dbReference>